<dbReference type="SUPFAM" id="SSF75304">
    <property type="entry name" value="Amidase signature (AS) enzymes"/>
    <property type="match status" value="1"/>
</dbReference>
<sequence length="473" mass="50369">MTLWDKQTGSLDFSTLRTGYATGLTPTEVVLAIFARIDARGEDPAWILPFPRESVLARAVELERDGQRDLPLWGLPLSVKDNFDIAGYPTAEACRAYSRMATKTDPVVQRLLDAGAIIIGKTNMDQFGVGINGTRTDYGIPRNTFNPAFISGGSTSGGGVTLAAGLVSMALGGDAAGSGRVPAALNNTVGIKPTPGLIALGGGSRAGMSASHNVMTLTVADGVIATRVMIGYDLDDPLSRAEADTFHLKLTALPDVFRFGVPSKATRIFAGDAEAERLFDEAIARLERLGGQPVELDFAPFYAAAKMLYEDAFIARRYANLQSFFDAHEDQIYPATRDIIGWGRGYSGADVFVAQQTLARHARTIRQMTADLDILVTPTTPTTFTIEQMLADNIRNNAMLGTYTNFVNLLDMCAVTVPMGFRGDGQPLGISFVGQALQDSAAASFAQAFHTALGGKLGATQTPLPTPLEGAFA</sequence>
<name>A0A963YTK3_9PROT</name>
<feature type="domain" description="Amidase" evidence="1">
    <location>
        <begin position="28"/>
        <end position="440"/>
    </location>
</feature>
<dbReference type="AlphaFoldDB" id="A0A963YTK3"/>
<gene>
    <name evidence="2" type="ORF">ASILVAE211_16540</name>
</gene>
<dbReference type="PANTHER" id="PTHR11895:SF169">
    <property type="entry name" value="GLUTAMYL-TRNA(GLN) AMIDOTRANSFERASE"/>
    <property type="match status" value="1"/>
</dbReference>
<evidence type="ECO:0000313" key="3">
    <source>
        <dbReference type="Proteomes" id="UP000708298"/>
    </source>
</evidence>
<dbReference type="InterPro" id="IPR036928">
    <property type="entry name" value="AS_sf"/>
</dbReference>
<reference evidence="2" key="2">
    <citation type="submission" date="2021-01" db="EMBL/GenBank/DDBJ databases">
        <authorList>
            <person name="Mieszkin S."/>
            <person name="Pouder E."/>
            <person name="Alain K."/>
        </authorList>
    </citation>
    <scope>NUCLEOTIDE SEQUENCE</scope>
    <source>
        <strain evidence="2">HW T2.11</strain>
    </source>
</reference>
<comment type="caution">
    <text evidence="2">The sequence shown here is derived from an EMBL/GenBank/DDBJ whole genome shotgun (WGS) entry which is preliminary data.</text>
</comment>
<keyword evidence="3" id="KW-1185">Reference proteome</keyword>
<dbReference type="Gene3D" id="3.90.1300.10">
    <property type="entry name" value="Amidase signature (AS) domain"/>
    <property type="match status" value="1"/>
</dbReference>
<dbReference type="InterPro" id="IPR000120">
    <property type="entry name" value="Amidase"/>
</dbReference>
<accession>A0A963YTK3</accession>
<dbReference type="Gene3D" id="1.20.58.1700">
    <property type="match status" value="1"/>
</dbReference>
<dbReference type="Proteomes" id="UP000708298">
    <property type="component" value="Unassembled WGS sequence"/>
</dbReference>
<reference evidence="2" key="1">
    <citation type="journal article" date="2021" name="Microorganisms">
        <title>Acidisoma silvae sp. nov. and Acidisomacellulosilytica sp. nov., Two Acidophilic Bacteria Isolated from Decaying Wood, Hydrolyzing Cellulose and Producing Poly-3-hydroxybutyrate.</title>
        <authorList>
            <person name="Mieszkin S."/>
            <person name="Pouder E."/>
            <person name="Uroz S."/>
            <person name="Simon-Colin C."/>
            <person name="Alain K."/>
        </authorList>
    </citation>
    <scope>NUCLEOTIDE SEQUENCE</scope>
    <source>
        <strain evidence="2">HW T2.11</strain>
    </source>
</reference>
<dbReference type="PANTHER" id="PTHR11895">
    <property type="entry name" value="TRANSAMIDASE"/>
    <property type="match status" value="1"/>
</dbReference>
<dbReference type="RefSeq" id="WP_227322461.1">
    <property type="nucleotide sequence ID" value="NZ_JAESVB010000008.1"/>
</dbReference>
<proteinExistence type="predicted"/>
<organism evidence="2 3">
    <name type="scientific">Acidisoma silvae</name>
    <dbReference type="NCBI Taxonomy" id="2802396"/>
    <lineage>
        <taxon>Bacteria</taxon>
        <taxon>Pseudomonadati</taxon>
        <taxon>Pseudomonadota</taxon>
        <taxon>Alphaproteobacteria</taxon>
        <taxon>Acetobacterales</taxon>
        <taxon>Acidocellaceae</taxon>
        <taxon>Acidisoma</taxon>
    </lineage>
</organism>
<dbReference type="InterPro" id="IPR023631">
    <property type="entry name" value="Amidase_dom"/>
</dbReference>
<dbReference type="GO" id="GO:0016787">
    <property type="term" value="F:hydrolase activity"/>
    <property type="evidence" value="ECO:0007669"/>
    <property type="project" value="UniProtKB-KW"/>
</dbReference>
<evidence type="ECO:0000313" key="2">
    <source>
        <dbReference type="EMBL" id="MCB8876802.1"/>
    </source>
</evidence>
<protein>
    <submittedName>
        <fullName evidence="2">Allophanate hydrolase</fullName>
    </submittedName>
</protein>
<keyword evidence="2" id="KW-0378">Hydrolase</keyword>
<evidence type="ECO:0000259" key="1">
    <source>
        <dbReference type="Pfam" id="PF01425"/>
    </source>
</evidence>
<dbReference type="Pfam" id="PF01425">
    <property type="entry name" value="Amidase"/>
    <property type="match status" value="1"/>
</dbReference>
<dbReference type="EMBL" id="JAESVB010000008">
    <property type="protein sequence ID" value="MCB8876802.1"/>
    <property type="molecule type" value="Genomic_DNA"/>
</dbReference>